<dbReference type="HAMAP" id="MF_01876">
    <property type="entry name" value="PsiMP_glycosidase"/>
    <property type="match status" value="1"/>
</dbReference>
<dbReference type="RefSeq" id="XP_013166835.1">
    <property type="nucleotide sequence ID" value="XM_013311381.1"/>
</dbReference>
<evidence type="ECO:0000256" key="3">
    <source>
        <dbReference type="ARBA" id="ARBA00023211"/>
    </source>
</evidence>
<dbReference type="Gene3D" id="3.40.1190.20">
    <property type="match status" value="1"/>
</dbReference>
<proteinExistence type="inferred from homology"/>
<dbReference type="GO" id="GO:0004730">
    <property type="term" value="F:pseudouridylate synthase activity"/>
    <property type="evidence" value="ECO:0007669"/>
    <property type="project" value="InterPro"/>
</dbReference>
<dbReference type="RefSeq" id="XP_013166836.1">
    <property type="nucleotide sequence ID" value="XM_013311382.1"/>
</dbReference>
<dbReference type="InterPro" id="IPR022830">
    <property type="entry name" value="Indigdn_synthA-like"/>
</dbReference>
<evidence type="ECO:0000313" key="7">
    <source>
        <dbReference type="RefSeq" id="XP_013166832.1"/>
    </source>
</evidence>
<dbReference type="GO" id="GO:0006796">
    <property type="term" value="P:phosphate-containing compound metabolic process"/>
    <property type="evidence" value="ECO:0007669"/>
    <property type="project" value="UniProtKB-ARBA"/>
</dbReference>
<name>A0AAJ6Z7J4_PAPXU</name>
<reference evidence="7 8" key="1">
    <citation type="submission" date="2025-04" db="UniProtKB">
        <authorList>
            <consortium name="RefSeq"/>
        </authorList>
    </citation>
    <scope>IDENTIFICATION</scope>
</reference>
<keyword evidence="1" id="KW-0479">Metal-binding</keyword>
<evidence type="ECO:0000313" key="9">
    <source>
        <dbReference type="RefSeq" id="XP_013166835.1"/>
    </source>
</evidence>
<dbReference type="Proteomes" id="UP000694872">
    <property type="component" value="Unplaced"/>
</dbReference>
<dbReference type="InterPro" id="IPR011611">
    <property type="entry name" value="PfkB_dom"/>
</dbReference>
<sequence length="714" mass="78059">MTFLLATSLRRCRYSIFRQRFSSLTNPKPPLRFSEEVMQAKSEGKAIVALESTIITHGMPYPQNLETAQEVENIIRRMGAVPATIAILKGQLTVGLTQHQLQYLANVKGVVKASRRDLAPVIASSQDGATTVAGTIIASELADIDVFVTGGIGGVHREGELTMDVSADLTELGRSRTLVVCSGVKSILDIGRTLEYLETHGVTVCAFGATDDFPAFYTTRSGHRPPHRAADAPHAARILHAARQLRLRSGVVVAVPVPQEYAMDENVIEESIQQALENAKKEGIQGKEVTPYILAAVAKATGGASLSTNIALIKNNAKVGADIAVEFQKLKNVSNARNSFNTGSSRNLGTRQFHTACNLRVETSDPVDKVGPFIKNENLTNPVLVIGGANVDRTYRITEDFVQMDGSTHPCVTEQCGGGVGRNMAEALWRLRGGNARLLTAIGDDSDGRYLADIAPGLLLDGCIVKNARTSMYSVLFDSKGECLLGLGDMDIHNQITTQMVDKHIETLEKAPLVVLDGNVPQTTMDYVLQLCHELNKPVFYEPTDRRKAAKVLHSKRYQIAYSSPNIMELRTMAKFLEPNITINEASDINEIINLSKIVTPFINVLVVTMGKKGVITVTHAPIPHNTRKQKLNVHHYAVKELHNVENVSGAGDCFSSGYIHGVLSCFQESHCVSVGFEAAKSALMNKTTVPYTFQISENFSEYFIKTNFYELEY</sequence>
<feature type="domain" description="Carbohydrate kinase PfkB" evidence="6">
    <location>
        <begin position="384"/>
        <end position="680"/>
    </location>
</feature>
<accession>A0AAJ6Z7J4</accession>
<gene>
    <name evidence="7 8 9 10 11" type="primary">LOC106117204</name>
</gene>
<dbReference type="RefSeq" id="XP_013166832.1">
    <property type="nucleotide sequence ID" value="XM_013311378.1"/>
</dbReference>
<evidence type="ECO:0000313" key="10">
    <source>
        <dbReference type="RefSeq" id="XP_013166836.1"/>
    </source>
</evidence>
<dbReference type="Pfam" id="PF00294">
    <property type="entry name" value="PfkB"/>
    <property type="match status" value="1"/>
</dbReference>
<dbReference type="Pfam" id="PF04227">
    <property type="entry name" value="Indigoidine_A"/>
    <property type="match status" value="1"/>
</dbReference>
<organism evidence="9">
    <name type="scientific">Papilio xuthus</name>
    <name type="common">Asian swallowtail butterfly</name>
    <dbReference type="NCBI Taxonomy" id="66420"/>
    <lineage>
        <taxon>Eukaryota</taxon>
        <taxon>Metazoa</taxon>
        <taxon>Ecdysozoa</taxon>
        <taxon>Arthropoda</taxon>
        <taxon>Hexapoda</taxon>
        <taxon>Insecta</taxon>
        <taxon>Pterygota</taxon>
        <taxon>Neoptera</taxon>
        <taxon>Endopterygota</taxon>
        <taxon>Lepidoptera</taxon>
        <taxon>Glossata</taxon>
        <taxon>Ditrysia</taxon>
        <taxon>Papilionoidea</taxon>
        <taxon>Papilionidae</taxon>
        <taxon>Papilioninae</taxon>
        <taxon>Papilio</taxon>
    </lineage>
</organism>
<dbReference type="AlphaFoldDB" id="A0AAJ6Z7J4"/>
<evidence type="ECO:0000313" key="11">
    <source>
        <dbReference type="RefSeq" id="XP_013166837.1"/>
    </source>
</evidence>
<dbReference type="GO" id="GO:0046872">
    <property type="term" value="F:metal ion binding"/>
    <property type="evidence" value="ECO:0007669"/>
    <property type="project" value="UniProtKB-KW"/>
</dbReference>
<dbReference type="PANTHER" id="PTHR42909:SF1">
    <property type="entry name" value="CARBOHYDRATE KINASE PFKB DOMAIN-CONTAINING PROTEIN"/>
    <property type="match status" value="1"/>
</dbReference>
<evidence type="ECO:0000313" key="8">
    <source>
        <dbReference type="RefSeq" id="XP_013166834.1"/>
    </source>
</evidence>
<evidence type="ECO:0000256" key="2">
    <source>
        <dbReference type="ARBA" id="ARBA00022801"/>
    </source>
</evidence>
<dbReference type="InterPro" id="IPR029056">
    <property type="entry name" value="Ribokinase-like"/>
</dbReference>
<dbReference type="SUPFAM" id="SSF53613">
    <property type="entry name" value="Ribokinase-like"/>
    <property type="match status" value="1"/>
</dbReference>
<dbReference type="RefSeq" id="XP_013166834.1">
    <property type="nucleotide sequence ID" value="XM_013311380.1"/>
</dbReference>
<keyword evidence="3" id="KW-0464">Manganese</keyword>
<dbReference type="PANTHER" id="PTHR42909">
    <property type="entry name" value="ZGC:136858"/>
    <property type="match status" value="1"/>
</dbReference>
<dbReference type="GeneID" id="106117204"/>
<keyword evidence="4" id="KW-0456">Lyase</keyword>
<evidence type="ECO:0000256" key="1">
    <source>
        <dbReference type="ARBA" id="ARBA00022723"/>
    </source>
</evidence>
<dbReference type="CDD" id="cd01941">
    <property type="entry name" value="YeiC_kinase_like"/>
    <property type="match status" value="1"/>
</dbReference>
<evidence type="ECO:0000259" key="6">
    <source>
        <dbReference type="Pfam" id="PF00294"/>
    </source>
</evidence>
<protein>
    <submittedName>
        <fullName evidence="7 8">Pseudouridine-metabolizing bifunctional protein C1861.05</fullName>
    </submittedName>
</protein>
<keyword evidence="5" id="KW-0326">Glycosidase</keyword>
<dbReference type="KEGG" id="pxu:106117204"/>
<keyword evidence="2" id="KW-0378">Hydrolase</keyword>
<dbReference type="InterPro" id="IPR007342">
    <property type="entry name" value="PsuG"/>
</dbReference>
<dbReference type="RefSeq" id="XP_013166837.1">
    <property type="nucleotide sequence ID" value="XM_013311383.1"/>
</dbReference>
<evidence type="ECO:0000256" key="5">
    <source>
        <dbReference type="ARBA" id="ARBA00023295"/>
    </source>
</evidence>
<dbReference type="Gene3D" id="3.40.1790.10">
    <property type="entry name" value="Indigoidine synthase domain"/>
    <property type="match status" value="1"/>
</dbReference>
<evidence type="ECO:0000256" key="4">
    <source>
        <dbReference type="ARBA" id="ARBA00023239"/>
    </source>
</evidence>
<dbReference type="SUPFAM" id="SSF110581">
    <property type="entry name" value="Indigoidine synthase A-like"/>
    <property type="match status" value="1"/>
</dbReference>
<dbReference type="GO" id="GO:0005737">
    <property type="term" value="C:cytoplasm"/>
    <property type="evidence" value="ECO:0007669"/>
    <property type="project" value="TreeGrafter"/>
</dbReference>
<dbReference type="GO" id="GO:0016798">
    <property type="term" value="F:hydrolase activity, acting on glycosyl bonds"/>
    <property type="evidence" value="ECO:0007669"/>
    <property type="project" value="UniProtKB-KW"/>
</dbReference>